<gene>
    <name evidence="1" type="ORF">A2W58_01120</name>
</gene>
<proteinExistence type="predicted"/>
<dbReference type="Proteomes" id="UP000179264">
    <property type="component" value="Unassembled WGS sequence"/>
</dbReference>
<accession>A0A1G2T9Y3</accession>
<evidence type="ECO:0000313" key="1">
    <source>
        <dbReference type="EMBL" id="OHA94076.1"/>
    </source>
</evidence>
<comment type="caution">
    <text evidence="1">The sequence shown here is derived from an EMBL/GenBank/DDBJ whole genome shotgun (WGS) entry which is preliminary data.</text>
</comment>
<dbReference type="EMBL" id="MHVL01000002">
    <property type="protein sequence ID" value="OHA94076.1"/>
    <property type="molecule type" value="Genomic_DNA"/>
</dbReference>
<name>A0A1G2T9Y3_9BACT</name>
<evidence type="ECO:0000313" key="2">
    <source>
        <dbReference type="Proteomes" id="UP000179264"/>
    </source>
</evidence>
<protein>
    <submittedName>
        <fullName evidence="1">Uncharacterized protein</fullName>
    </submittedName>
</protein>
<sequence>MSKAEKEIVKVVKKTILESIHGVFADPDQGLELKESIKRRLKKASLSPKGFITLPSARRKFA</sequence>
<dbReference type="AlphaFoldDB" id="A0A1G2T9Y3"/>
<organism evidence="1 2">
    <name type="scientific">Candidatus Zambryskibacteria bacterium RIFCSPHIGHO2_02_38_10.5</name>
    <dbReference type="NCBI Taxonomy" id="1802742"/>
    <lineage>
        <taxon>Bacteria</taxon>
        <taxon>Candidatus Zambryskiibacteriota</taxon>
    </lineage>
</organism>
<reference evidence="1 2" key="1">
    <citation type="journal article" date="2016" name="Nat. Commun.">
        <title>Thousands of microbial genomes shed light on interconnected biogeochemical processes in an aquifer system.</title>
        <authorList>
            <person name="Anantharaman K."/>
            <person name="Brown C.T."/>
            <person name="Hug L.A."/>
            <person name="Sharon I."/>
            <person name="Castelle C.J."/>
            <person name="Probst A.J."/>
            <person name="Thomas B.C."/>
            <person name="Singh A."/>
            <person name="Wilkins M.J."/>
            <person name="Karaoz U."/>
            <person name="Brodie E.L."/>
            <person name="Williams K.H."/>
            <person name="Hubbard S.S."/>
            <person name="Banfield J.F."/>
        </authorList>
    </citation>
    <scope>NUCLEOTIDE SEQUENCE [LARGE SCALE GENOMIC DNA]</scope>
</reference>